<feature type="transmembrane region" description="Helical" evidence="6">
    <location>
        <begin position="289"/>
        <end position="310"/>
    </location>
</feature>
<feature type="transmembrane region" description="Helical" evidence="6">
    <location>
        <begin position="254"/>
        <end position="277"/>
    </location>
</feature>
<comment type="subcellular location">
    <subcellularLocation>
        <location evidence="1">Membrane</location>
        <topology evidence="1">Multi-pass membrane protein</topology>
    </subcellularLocation>
</comment>
<dbReference type="Proteomes" id="UP001144323">
    <property type="component" value="Unassembled WGS sequence"/>
</dbReference>
<keyword evidence="3 6" id="KW-0812">Transmembrane</keyword>
<feature type="transmembrane region" description="Helical" evidence="6">
    <location>
        <begin position="43"/>
        <end position="61"/>
    </location>
</feature>
<feature type="transmembrane region" description="Helical" evidence="6">
    <location>
        <begin position="20"/>
        <end position="37"/>
    </location>
</feature>
<comment type="similarity">
    <text evidence="2">Belongs to the autoinducer-2 exporter (AI-2E) (TC 2.A.86) family.</text>
</comment>
<evidence type="ECO:0000313" key="8">
    <source>
        <dbReference type="Proteomes" id="UP001144323"/>
    </source>
</evidence>
<name>A0A9W6GV84_9HYPH</name>
<evidence type="ECO:0000256" key="1">
    <source>
        <dbReference type="ARBA" id="ARBA00004141"/>
    </source>
</evidence>
<evidence type="ECO:0000256" key="3">
    <source>
        <dbReference type="ARBA" id="ARBA00022692"/>
    </source>
</evidence>
<evidence type="ECO:0000313" key="7">
    <source>
        <dbReference type="EMBL" id="GLI93686.1"/>
    </source>
</evidence>
<feature type="transmembrane region" description="Helical" evidence="6">
    <location>
        <begin position="68"/>
        <end position="89"/>
    </location>
</feature>
<dbReference type="InterPro" id="IPR002549">
    <property type="entry name" value="AI-2E-like"/>
</dbReference>
<dbReference type="GO" id="GO:0016020">
    <property type="term" value="C:membrane"/>
    <property type="evidence" value="ECO:0007669"/>
    <property type="project" value="UniProtKB-SubCell"/>
</dbReference>
<evidence type="ECO:0000256" key="2">
    <source>
        <dbReference type="ARBA" id="ARBA00009773"/>
    </source>
</evidence>
<protein>
    <submittedName>
        <fullName evidence="7">ABC transporter permease</fullName>
    </submittedName>
</protein>
<sequence>MREGERACPIRHPIPAQRTVAEIVISAIVVVAVVYGREVLMPLSLAAVIAFMLSPAVAWLAKRGAPRLVAIALVLSTFIGVALFSATLFSSQIVSLTGSLATYKSNLAEKARSLSPATGGGALQRAVDSLDALRNEVDRQTGGTAADDQIRVVVESEPARGVQGLVETMRSALGPAEMALLTLVYVAVLLAGQYDLVDRVVRLAGVENMSESSAALSMAGERLSRFFLHQGAINLGFAAVTLAVLATLGIPNALLWAMAVALLRFIPFIGVFVAALPPLLLAAAVSPHWGLLLGVLAYFLIMELVTSNLVEPVVMGRHAGLSPLAFIAAGSFWWVVWGPVGLLLAAPLTTTLVVLGQFFPSMRYITLLFGDQPPLTPEQEYYHRLLARDSTTAAEVFESAGESGGALAVCDQIVLPALAIAAMDFRDHRISAERAEAIAATLREAAEMGLQISPDGAVDGDGTIIPGLGPIDAAAARLVAAVLSRTTGRAFVAAQASTGLLALASLKAEGSGTEALVLFTVGGLGHAQMTHMARRASALFPDRRVIVFEREDRAREAVGEEEGSTLRCATLARLGQLLTLEQ</sequence>
<feature type="transmembrane region" description="Helical" evidence="6">
    <location>
        <begin position="330"/>
        <end position="355"/>
    </location>
</feature>
<organism evidence="7 8">
    <name type="scientific">Methylocystis echinoides</name>
    <dbReference type="NCBI Taxonomy" id="29468"/>
    <lineage>
        <taxon>Bacteria</taxon>
        <taxon>Pseudomonadati</taxon>
        <taxon>Pseudomonadota</taxon>
        <taxon>Alphaproteobacteria</taxon>
        <taxon>Hyphomicrobiales</taxon>
        <taxon>Methylocystaceae</taxon>
        <taxon>Methylocystis</taxon>
    </lineage>
</organism>
<keyword evidence="5 6" id="KW-0472">Membrane</keyword>
<gene>
    <name evidence="7" type="ORF">LMG27198_26780</name>
</gene>
<keyword evidence="8" id="KW-1185">Reference proteome</keyword>
<feature type="transmembrane region" description="Helical" evidence="6">
    <location>
        <begin position="226"/>
        <end position="248"/>
    </location>
</feature>
<keyword evidence="4 6" id="KW-1133">Transmembrane helix</keyword>
<evidence type="ECO:0000256" key="5">
    <source>
        <dbReference type="ARBA" id="ARBA00023136"/>
    </source>
</evidence>
<dbReference type="Pfam" id="PF01594">
    <property type="entry name" value="AI-2E_transport"/>
    <property type="match status" value="1"/>
</dbReference>
<evidence type="ECO:0000256" key="6">
    <source>
        <dbReference type="SAM" id="Phobius"/>
    </source>
</evidence>
<comment type="caution">
    <text evidence="7">The sequence shown here is derived from an EMBL/GenBank/DDBJ whole genome shotgun (WGS) entry which is preliminary data.</text>
</comment>
<dbReference type="EMBL" id="BSEC01000001">
    <property type="protein sequence ID" value="GLI93686.1"/>
    <property type="molecule type" value="Genomic_DNA"/>
</dbReference>
<evidence type="ECO:0000256" key="4">
    <source>
        <dbReference type="ARBA" id="ARBA00022989"/>
    </source>
</evidence>
<accession>A0A9W6GV84</accession>
<proteinExistence type="inferred from homology"/>
<reference evidence="7" key="1">
    <citation type="journal article" date="2023" name="Int. J. Syst. Evol. Microbiol.">
        <title>Methylocystis iwaonis sp. nov., a type II methane-oxidizing bacterium from surface soil of a rice paddy field in Japan, and emended description of the genus Methylocystis (ex Whittenbury et al. 1970) Bowman et al. 1993.</title>
        <authorList>
            <person name="Kaise H."/>
            <person name="Sawadogo J.B."/>
            <person name="Alam M.S."/>
            <person name="Ueno C."/>
            <person name="Dianou D."/>
            <person name="Shinjo R."/>
            <person name="Asakawa S."/>
        </authorList>
    </citation>
    <scope>NUCLEOTIDE SEQUENCE</scope>
    <source>
        <strain evidence="7">LMG27198</strain>
    </source>
</reference>
<dbReference type="AlphaFoldDB" id="A0A9W6GV84"/>